<name>A0A931CRA7_9MICC</name>
<dbReference type="InterPro" id="IPR016161">
    <property type="entry name" value="Ald_DH/histidinol_DH"/>
</dbReference>
<dbReference type="RefSeq" id="WP_196397906.1">
    <property type="nucleotide sequence ID" value="NZ_JADNYM010000023.1"/>
</dbReference>
<dbReference type="FunFam" id="3.40.605.10:FF:000004">
    <property type="entry name" value="Aldehyde dehydrogenase"/>
    <property type="match status" value="1"/>
</dbReference>
<dbReference type="EMBL" id="JADNYM010000023">
    <property type="protein sequence ID" value="MBG0740975.1"/>
    <property type="molecule type" value="Genomic_DNA"/>
</dbReference>
<dbReference type="InterPro" id="IPR029510">
    <property type="entry name" value="Ald_DH_CS_GLU"/>
</dbReference>
<dbReference type="Gene3D" id="3.40.605.10">
    <property type="entry name" value="Aldehyde Dehydrogenase, Chain A, domain 1"/>
    <property type="match status" value="1"/>
</dbReference>
<comment type="similarity">
    <text evidence="1 4 7">Belongs to the aldehyde dehydrogenase family.</text>
</comment>
<dbReference type="GO" id="GO:0005737">
    <property type="term" value="C:cytoplasm"/>
    <property type="evidence" value="ECO:0007669"/>
    <property type="project" value="TreeGrafter"/>
</dbReference>
<evidence type="ECO:0000256" key="7">
    <source>
        <dbReference type="RuleBase" id="RU003345"/>
    </source>
</evidence>
<dbReference type="AlphaFoldDB" id="A0A931CRA7"/>
<evidence type="ECO:0000256" key="4">
    <source>
        <dbReference type="PIRNR" id="PIRNR036492"/>
    </source>
</evidence>
<evidence type="ECO:0000313" key="10">
    <source>
        <dbReference type="Proteomes" id="UP000655366"/>
    </source>
</evidence>
<dbReference type="PIRSF" id="PIRSF036492">
    <property type="entry name" value="ALDH"/>
    <property type="match status" value="1"/>
</dbReference>
<dbReference type="Proteomes" id="UP000655366">
    <property type="component" value="Unassembled WGS sequence"/>
</dbReference>
<organism evidence="9 10">
    <name type="scientific">Arthrobacter terrae</name>
    <dbReference type="NCBI Taxonomy" id="2935737"/>
    <lineage>
        <taxon>Bacteria</taxon>
        <taxon>Bacillati</taxon>
        <taxon>Actinomycetota</taxon>
        <taxon>Actinomycetes</taxon>
        <taxon>Micrococcales</taxon>
        <taxon>Micrococcaceae</taxon>
        <taxon>Arthrobacter</taxon>
    </lineage>
</organism>
<dbReference type="PANTHER" id="PTHR43570">
    <property type="entry name" value="ALDEHYDE DEHYDROGENASE"/>
    <property type="match status" value="1"/>
</dbReference>
<evidence type="ECO:0000256" key="6">
    <source>
        <dbReference type="PROSITE-ProRule" id="PRU10007"/>
    </source>
</evidence>
<dbReference type="InterPro" id="IPR016163">
    <property type="entry name" value="Ald_DH_C"/>
</dbReference>
<dbReference type="PROSITE" id="PS00687">
    <property type="entry name" value="ALDEHYDE_DEHYDR_GLU"/>
    <property type="match status" value="1"/>
</dbReference>
<dbReference type="GO" id="GO:0006081">
    <property type="term" value="P:aldehyde metabolic process"/>
    <property type="evidence" value="ECO:0007669"/>
    <property type="project" value="InterPro"/>
</dbReference>
<keyword evidence="3" id="KW-0520">NAD</keyword>
<dbReference type="Pfam" id="PF00171">
    <property type="entry name" value="Aldedh"/>
    <property type="match status" value="1"/>
</dbReference>
<comment type="caution">
    <text evidence="9">The sequence shown here is derived from an EMBL/GenBank/DDBJ whole genome shotgun (WGS) entry which is preliminary data.</text>
</comment>
<dbReference type="GO" id="GO:0004029">
    <property type="term" value="F:aldehyde dehydrogenase (NAD+) activity"/>
    <property type="evidence" value="ECO:0007669"/>
    <property type="project" value="TreeGrafter"/>
</dbReference>
<feature type="active site" evidence="5 6">
    <location>
        <position position="214"/>
    </location>
</feature>
<evidence type="ECO:0000256" key="1">
    <source>
        <dbReference type="ARBA" id="ARBA00009986"/>
    </source>
</evidence>
<reference evidence="9 10" key="1">
    <citation type="submission" date="2020-11" db="EMBL/GenBank/DDBJ databases">
        <title>Arthrobacter antarcticus sp. nov., isolated from Antarctic Soil.</title>
        <authorList>
            <person name="Li J."/>
        </authorList>
    </citation>
    <scope>NUCLEOTIDE SEQUENCE [LARGE SCALE GENOMIC DNA]</scope>
    <source>
        <strain evidence="9 10">Z1-20</strain>
    </source>
</reference>
<dbReference type="PROSITE" id="PS00070">
    <property type="entry name" value="ALDEHYDE_DEHYDR_CYS"/>
    <property type="match status" value="1"/>
</dbReference>
<dbReference type="InterPro" id="IPR016162">
    <property type="entry name" value="Ald_DH_N"/>
</dbReference>
<sequence length="466" mass="50160">MTEDFSADITAQAADARAAFDSGVSRPISWRVERLKAVQQMLTERGDEFAAALQQDLGKHPSEAWLTEIGFVTAEITHTLKNLQRWLAPERASVPVSLQPANARIIREPLGVVLIIAPWNYPVQLLLAPMVGALAAGNTVVVKPSELAPATSAAMQRWIPQYLDGAVFVVQGGVEETTTLLGERFDHIFYTGNGTVGRIVMRAAAENLTPVTLELGGKSPVYVDDSADLPATAMRLAWGKFLNAGQTCVAPDYVLASRTVVAELARLLPEAIGRLYGTNPRSSKEYGRIVNDKHFQRLTGLLDAADVVTGGEHDAASRYLAPTVVRADSGSALMQEEIFGPVLPLVEIDGTDAAIKFINRRDKPLALYVFTARAKTKAKFAEQTSSGALCFGIPAAHLLVPGLPFGGVGASGMGGYHGRFSIETFSHRKAVLDKPLRPDTMRLVYPPFSALKNLIIRKVIAPAGRG</sequence>
<dbReference type="FunFam" id="3.40.309.10:FF:000003">
    <property type="entry name" value="Aldehyde dehydrogenase"/>
    <property type="match status" value="1"/>
</dbReference>
<dbReference type="InterPro" id="IPR016160">
    <property type="entry name" value="Ald_DH_CS_CYS"/>
</dbReference>
<dbReference type="Gene3D" id="3.40.309.10">
    <property type="entry name" value="Aldehyde Dehydrogenase, Chain A, domain 2"/>
    <property type="match status" value="1"/>
</dbReference>
<evidence type="ECO:0000256" key="2">
    <source>
        <dbReference type="ARBA" id="ARBA00023002"/>
    </source>
</evidence>
<dbReference type="InterPro" id="IPR015590">
    <property type="entry name" value="Aldehyde_DH_dom"/>
</dbReference>
<dbReference type="CDD" id="cd07087">
    <property type="entry name" value="ALDH_F3-13-14_CALDH-like"/>
    <property type="match status" value="1"/>
</dbReference>
<feature type="active site" evidence="5">
    <location>
        <position position="248"/>
    </location>
</feature>
<gene>
    <name evidence="9" type="ORF">IV500_16510</name>
</gene>
<keyword evidence="2 4" id="KW-0560">Oxidoreductase</keyword>
<proteinExistence type="inferred from homology"/>
<feature type="domain" description="Aldehyde dehydrogenase" evidence="8">
    <location>
        <begin position="7"/>
        <end position="431"/>
    </location>
</feature>
<dbReference type="InterPro" id="IPR012394">
    <property type="entry name" value="Aldehyde_DH_NAD(P)"/>
</dbReference>
<protein>
    <recommendedName>
        <fullName evidence="4">Aldehyde dehydrogenase</fullName>
    </recommendedName>
</protein>
<evidence type="ECO:0000313" key="9">
    <source>
        <dbReference type="EMBL" id="MBG0740975.1"/>
    </source>
</evidence>
<evidence type="ECO:0000259" key="8">
    <source>
        <dbReference type="Pfam" id="PF00171"/>
    </source>
</evidence>
<evidence type="ECO:0000256" key="3">
    <source>
        <dbReference type="ARBA" id="ARBA00023027"/>
    </source>
</evidence>
<dbReference type="PANTHER" id="PTHR43570:SF16">
    <property type="entry name" value="ALDEHYDE DEHYDROGENASE TYPE III, ISOFORM Q"/>
    <property type="match status" value="1"/>
</dbReference>
<keyword evidence="10" id="KW-1185">Reference proteome</keyword>
<dbReference type="SUPFAM" id="SSF53720">
    <property type="entry name" value="ALDH-like"/>
    <property type="match status" value="1"/>
</dbReference>
<accession>A0A931CRA7</accession>
<evidence type="ECO:0000256" key="5">
    <source>
        <dbReference type="PIRSR" id="PIRSR036492-1"/>
    </source>
</evidence>